<evidence type="ECO:0000256" key="1">
    <source>
        <dbReference type="SAM" id="MobiDB-lite"/>
    </source>
</evidence>
<proteinExistence type="predicted"/>
<evidence type="ECO:0000313" key="2">
    <source>
        <dbReference type="EMBL" id="KAJ1212948.1"/>
    </source>
</evidence>
<accession>A0AAV7WK46</accession>
<reference evidence="2" key="1">
    <citation type="journal article" date="2022" name="bioRxiv">
        <title>Sequencing and chromosome-scale assembly of the giantPleurodeles waltlgenome.</title>
        <authorList>
            <person name="Brown T."/>
            <person name="Elewa A."/>
            <person name="Iarovenko S."/>
            <person name="Subramanian E."/>
            <person name="Araus A.J."/>
            <person name="Petzold A."/>
            <person name="Susuki M."/>
            <person name="Suzuki K.-i.T."/>
            <person name="Hayashi T."/>
            <person name="Toyoda A."/>
            <person name="Oliveira C."/>
            <person name="Osipova E."/>
            <person name="Leigh N.D."/>
            <person name="Simon A."/>
            <person name="Yun M.H."/>
        </authorList>
    </citation>
    <scope>NUCLEOTIDE SEQUENCE</scope>
    <source>
        <strain evidence="2">20211129_DDA</strain>
        <tissue evidence="2">Liver</tissue>
    </source>
</reference>
<feature type="region of interest" description="Disordered" evidence="1">
    <location>
        <begin position="23"/>
        <end position="74"/>
    </location>
</feature>
<evidence type="ECO:0000313" key="3">
    <source>
        <dbReference type="Proteomes" id="UP001066276"/>
    </source>
</evidence>
<protein>
    <submittedName>
        <fullName evidence="2">Uncharacterized protein</fullName>
    </submittedName>
</protein>
<comment type="caution">
    <text evidence="2">The sequence shown here is derived from an EMBL/GenBank/DDBJ whole genome shotgun (WGS) entry which is preliminary data.</text>
</comment>
<gene>
    <name evidence="2" type="ORF">NDU88_000591</name>
</gene>
<name>A0AAV7WK46_PLEWA</name>
<dbReference type="EMBL" id="JANPWB010000001">
    <property type="protein sequence ID" value="KAJ1212948.1"/>
    <property type="molecule type" value="Genomic_DNA"/>
</dbReference>
<dbReference type="Proteomes" id="UP001066276">
    <property type="component" value="Chromosome 1_1"/>
</dbReference>
<dbReference type="AlphaFoldDB" id="A0AAV7WK46"/>
<keyword evidence="3" id="KW-1185">Reference proteome</keyword>
<organism evidence="2 3">
    <name type="scientific">Pleurodeles waltl</name>
    <name type="common">Iberian ribbed newt</name>
    <dbReference type="NCBI Taxonomy" id="8319"/>
    <lineage>
        <taxon>Eukaryota</taxon>
        <taxon>Metazoa</taxon>
        <taxon>Chordata</taxon>
        <taxon>Craniata</taxon>
        <taxon>Vertebrata</taxon>
        <taxon>Euteleostomi</taxon>
        <taxon>Amphibia</taxon>
        <taxon>Batrachia</taxon>
        <taxon>Caudata</taxon>
        <taxon>Salamandroidea</taxon>
        <taxon>Salamandridae</taxon>
        <taxon>Pleurodelinae</taxon>
        <taxon>Pleurodeles</taxon>
    </lineage>
</organism>
<sequence length="74" mass="7485">MGRPPARGAGPDAPWLRDCLRCGDTGTSAPPGLPGEESALGTPPGERTIGGPVTAAREPPDADDGTLYTRGNTE</sequence>